<dbReference type="EMBL" id="JACIDT010000006">
    <property type="protein sequence ID" value="MBB3926392.1"/>
    <property type="molecule type" value="Genomic_DNA"/>
</dbReference>
<evidence type="ECO:0000313" key="4">
    <source>
        <dbReference type="Proteomes" id="UP000571950"/>
    </source>
</evidence>
<dbReference type="CDD" id="cd00077">
    <property type="entry name" value="HDc"/>
    <property type="match status" value="1"/>
</dbReference>
<dbReference type="PANTHER" id="PTHR11373">
    <property type="entry name" value="DEOXYNUCLEOSIDE TRIPHOSPHATE TRIPHOSPHOHYDROLASE"/>
    <property type="match status" value="1"/>
</dbReference>
<dbReference type="RefSeq" id="WP_343054475.1">
    <property type="nucleotide sequence ID" value="NZ_BSPS01000006.1"/>
</dbReference>
<dbReference type="InterPro" id="IPR006674">
    <property type="entry name" value="HD_domain"/>
</dbReference>
<proteinExistence type="predicted"/>
<gene>
    <name evidence="3" type="ORF">GGR43_002109</name>
</gene>
<dbReference type="InterPro" id="IPR050135">
    <property type="entry name" value="dGTPase-like"/>
</dbReference>
<dbReference type="InterPro" id="IPR006261">
    <property type="entry name" value="dGTPase"/>
</dbReference>
<dbReference type="GO" id="GO:0006203">
    <property type="term" value="P:dGTP catabolic process"/>
    <property type="evidence" value="ECO:0007669"/>
    <property type="project" value="TreeGrafter"/>
</dbReference>
<dbReference type="SUPFAM" id="SSF109604">
    <property type="entry name" value="HD-domain/PDEase-like"/>
    <property type="match status" value="1"/>
</dbReference>
<dbReference type="NCBIfam" id="NF003701">
    <property type="entry name" value="PRK05318.1"/>
    <property type="match status" value="1"/>
</dbReference>
<protein>
    <submittedName>
        <fullName evidence="3">dGTPase</fullName>
        <ecNumber evidence="3">3.1.5.1</ecNumber>
    </submittedName>
</protein>
<keyword evidence="4" id="KW-1185">Reference proteome</keyword>
<dbReference type="Proteomes" id="UP000571950">
    <property type="component" value="Unassembled WGS sequence"/>
</dbReference>
<dbReference type="Gene3D" id="1.10.3210.10">
    <property type="entry name" value="Hypothetical protein af1432"/>
    <property type="match status" value="1"/>
</dbReference>
<dbReference type="InterPro" id="IPR026875">
    <property type="entry name" value="PHydrolase_assoc_dom"/>
</dbReference>
<evidence type="ECO:0000313" key="3">
    <source>
        <dbReference type="EMBL" id="MBB3926392.1"/>
    </source>
</evidence>
<reference evidence="3 4" key="1">
    <citation type="submission" date="2020-08" db="EMBL/GenBank/DDBJ databases">
        <title>Genomic Encyclopedia of Type Strains, Phase IV (KMG-IV): sequencing the most valuable type-strain genomes for metagenomic binning, comparative biology and taxonomic classification.</title>
        <authorList>
            <person name="Goeker M."/>
        </authorList>
    </citation>
    <scope>NUCLEOTIDE SEQUENCE [LARGE SCALE GENOMIC DNA]</scope>
    <source>
        <strain evidence="3 4">DSM 26189</strain>
    </source>
</reference>
<evidence type="ECO:0000256" key="1">
    <source>
        <dbReference type="ARBA" id="ARBA00022801"/>
    </source>
</evidence>
<organism evidence="3 4">
    <name type="scientific">Sphingobium jiangsuense</name>
    <dbReference type="NCBI Taxonomy" id="870476"/>
    <lineage>
        <taxon>Bacteria</taxon>
        <taxon>Pseudomonadati</taxon>
        <taxon>Pseudomonadota</taxon>
        <taxon>Alphaproteobacteria</taxon>
        <taxon>Sphingomonadales</taxon>
        <taxon>Sphingomonadaceae</taxon>
        <taxon>Sphingobium</taxon>
    </lineage>
</organism>
<dbReference type="Pfam" id="PF13286">
    <property type="entry name" value="HD_assoc"/>
    <property type="match status" value="1"/>
</dbReference>
<dbReference type="NCBIfam" id="NF041026">
    <property type="entry name" value="antiphage_dGTPase"/>
    <property type="match status" value="1"/>
</dbReference>
<name>A0A7W6BMM0_9SPHN</name>
<accession>A0A7W6BMM0</accession>
<dbReference type="NCBIfam" id="TIGR01353">
    <property type="entry name" value="dGTP_triPase"/>
    <property type="match status" value="1"/>
</dbReference>
<keyword evidence="1 3" id="KW-0378">Hydrolase</keyword>
<dbReference type="PANTHER" id="PTHR11373:SF32">
    <property type="entry name" value="DEOXYGUANOSINETRIPHOSPHATE TRIPHOSPHOHYDROLASE"/>
    <property type="match status" value="1"/>
</dbReference>
<comment type="caution">
    <text evidence="3">The sequence shown here is derived from an EMBL/GenBank/DDBJ whole genome shotgun (WGS) entry which is preliminary data.</text>
</comment>
<dbReference type="AlphaFoldDB" id="A0A7W6BMM0"/>
<dbReference type="InterPro" id="IPR003607">
    <property type="entry name" value="HD/PDEase_dom"/>
</dbReference>
<evidence type="ECO:0000259" key="2">
    <source>
        <dbReference type="PROSITE" id="PS51831"/>
    </source>
</evidence>
<dbReference type="PROSITE" id="PS51831">
    <property type="entry name" value="HD"/>
    <property type="match status" value="1"/>
</dbReference>
<feature type="domain" description="HD" evidence="2">
    <location>
        <begin position="57"/>
        <end position="253"/>
    </location>
</feature>
<dbReference type="SMART" id="SM00471">
    <property type="entry name" value="HDc"/>
    <property type="match status" value="1"/>
</dbReference>
<dbReference type="Pfam" id="PF01966">
    <property type="entry name" value="HD"/>
    <property type="match status" value="1"/>
</dbReference>
<dbReference type="EC" id="3.1.5.1" evidence="3"/>
<dbReference type="GO" id="GO:0008832">
    <property type="term" value="F:dGTPase activity"/>
    <property type="evidence" value="ECO:0007669"/>
    <property type="project" value="UniProtKB-EC"/>
</dbReference>
<sequence length="448" mass="50278">MMVIWLERRSGWTKKSQDARTPGDIDYGRVIHSASFRRLQGKTQILNLGDSDFYRTRLTHSLEVAQIAAGIGAQLRHNFPGHDAIGYVPDRSMMQAIACTHDLGHPPFGHGGEVALNYCMRDHGGFEGNGQTLRILSRLEKFSDAHGADLSREALLGVLKYPIAYGVAANPEIVPAMLTGTSGVALLDRDASKPPKCYMDSEADIVAWLLQPLSDGDRALFQACDFKPGKHARARHKSFACSIMDLADDISFGIHDMEDALALRLVDQAGFRKHVTPESCEGLLDYLNSNYAGQYGNDVYEGLIERIFADGSKRKHQINRILNFIIPSVEIAEAPEFEEPRLRYRARLPEPVMRFVEAVKDFIREEVILSPSVQHLEFKGQMMVISVFEVLKSDPKSFLPPDIFARYERSPNPLRDICDYVAGMTDAYLLKTYERLFAPRIGSVFDRL</sequence>